<gene>
    <name evidence="4" type="ORF">NQV15_13450</name>
</gene>
<sequence>MDLDALIADTREMVECESPSADLEAVARSAEVVARVGRRRLGVEPVRIVLDGRTHLRWRLGTGPSRVLLVGHHDTVWATGSLATRPCTVEGGVLRGPGCFDMKAGLAMAFQAAAGLDGVTVLVTGDEELGSPSSRAMIEDEARIASAALVLEGAGPGGALKSARKGVSLYDVVVRGRAAHAGLEPERGINATLELAHQALAVAALGDPLTGTTVTPTAARAGATTNTIPAEGSFAVDVRVRTLAEQDRVDLAIRSLGPVLPGARTLVTGGPNRPPMEAESSAQLLDRVRAIAERLGLPPVPAMAVGGASDGNFTAGVGTPTLDGLGAVGGGAHADDEHVLVDELPGRTRLVRSLITELLAVPTAECDTAGAGRR</sequence>
<keyword evidence="2" id="KW-0378">Hydrolase</keyword>
<dbReference type="Gene3D" id="3.30.70.360">
    <property type="match status" value="1"/>
</dbReference>
<keyword evidence="5" id="KW-1185">Reference proteome</keyword>
<dbReference type="PANTHER" id="PTHR43808:SF9">
    <property type="entry name" value="BLL0789 PROTEIN"/>
    <property type="match status" value="1"/>
</dbReference>
<dbReference type="InterPro" id="IPR011650">
    <property type="entry name" value="Peptidase_M20_dimer"/>
</dbReference>
<organism evidence="4 5">
    <name type="scientific">Aeromicrobium wangtongii</name>
    <dbReference type="NCBI Taxonomy" id="2969247"/>
    <lineage>
        <taxon>Bacteria</taxon>
        <taxon>Bacillati</taxon>
        <taxon>Actinomycetota</taxon>
        <taxon>Actinomycetes</taxon>
        <taxon>Propionibacteriales</taxon>
        <taxon>Nocardioidaceae</taxon>
        <taxon>Aeromicrobium</taxon>
    </lineage>
</organism>
<dbReference type="InterPro" id="IPR002933">
    <property type="entry name" value="Peptidase_M20"/>
</dbReference>
<dbReference type="EMBL" id="CP102173">
    <property type="protein sequence ID" value="UUP12853.1"/>
    <property type="molecule type" value="Genomic_DNA"/>
</dbReference>
<dbReference type="RefSeq" id="WP_232401728.1">
    <property type="nucleotide sequence ID" value="NZ_CP102173.1"/>
</dbReference>
<dbReference type="SUPFAM" id="SSF53187">
    <property type="entry name" value="Zn-dependent exopeptidases"/>
    <property type="match status" value="1"/>
</dbReference>
<dbReference type="Pfam" id="PF01546">
    <property type="entry name" value="Peptidase_M20"/>
    <property type="match status" value="1"/>
</dbReference>
<evidence type="ECO:0000313" key="4">
    <source>
        <dbReference type="EMBL" id="UUP12853.1"/>
    </source>
</evidence>
<dbReference type="InterPro" id="IPR050072">
    <property type="entry name" value="Peptidase_M20A"/>
</dbReference>
<proteinExistence type="predicted"/>
<dbReference type="CDD" id="cd03885">
    <property type="entry name" value="M20_CPDG2"/>
    <property type="match status" value="1"/>
</dbReference>
<evidence type="ECO:0000259" key="3">
    <source>
        <dbReference type="Pfam" id="PF07687"/>
    </source>
</evidence>
<name>A0ABY5M884_9ACTN</name>
<dbReference type="InterPro" id="IPR017150">
    <property type="entry name" value="Pept_M20_glutamate_carboxypep"/>
</dbReference>
<keyword evidence="1" id="KW-0479">Metal-binding</keyword>
<feature type="domain" description="Peptidase M20 dimerisation" evidence="3">
    <location>
        <begin position="163"/>
        <end position="250"/>
    </location>
</feature>
<protein>
    <submittedName>
        <fullName evidence="4">M20 family metallopeptidase</fullName>
    </submittedName>
</protein>
<accession>A0ABY5M884</accession>
<evidence type="ECO:0000256" key="2">
    <source>
        <dbReference type="ARBA" id="ARBA00022801"/>
    </source>
</evidence>
<reference evidence="4 5" key="1">
    <citation type="submission" date="2022-08" db="EMBL/GenBank/DDBJ databases">
        <title>novel species in genus Aeromicrobium.</title>
        <authorList>
            <person name="Ye L."/>
        </authorList>
    </citation>
    <scope>NUCLEOTIDE SEQUENCE [LARGE SCALE GENOMIC DNA]</scope>
    <source>
        <strain evidence="5">zg-Y1379</strain>
    </source>
</reference>
<dbReference type="Gene3D" id="3.40.630.10">
    <property type="entry name" value="Zn peptidases"/>
    <property type="match status" value="1"/>
</dbReference>
<dbReference type="Pfam" id="PF07687">
    <property type="entry name" value="M20_dimer"/>
    <property type="match status" value="1"/>
</dbReference>
<dbReference type="PANTHER" id="PTHR43808">
    <property type="entry name" value="ACETYLORNITHINE DEACETYLASE"/>
    <property type="match status" value="1"/>
</dbReference>
<dbReference type="InterPro" id="IPR036264">
    <property type="entry name" value="Bact_exopeptidase_dim_dom"/>
</dbReference>
<dbReference type="SUPFAM" id="SSF55031">
    <property type="entry name" value="Bacterial exopeptidase dimerisation domain"/>
    <property type="match status" value="1"/>
</dbReference>
<dbReference type="Proteomes" id="UP001316184">
    <property type="component" value="Chromosome"/>
</dbReference>
<dbReference type="PIRSF" id="PIRSF037238">
    <property type="entry name" value="Carboxypeptidase_G2"/>
    <property type="match status" value="1"/>
</dbReference>
<evidence type="ECO:0000313" key="5">
    <source>
        <dbReference type="Proteomes" id="UP001316184"/>
    </source>
</evidence>
<evidence type="ECO:0000256" key="1">
    <source>
        <dbReference type="ARBA" id="ARBA00022723"/>
    </source>
</evidence>